<feature type="signal peptide" evidence="1">
    <location>
        <begin position="1"/>
        <end position="20"/>
    </location>
</feature>
<dbReference type="NCBIfam" id="TIGR03748">
    <property type="entry name" value="conj_PilL"/>
    <property type="match status" value="1"/>
</dbReference>
<reference evidence="2" key="1">
    <citation type="submission" date="2019-09" db="EMBL/GenBank/DDBJ databases">
        <authorList>
            <consortium name="PulseNet: The National Subtyping Network for Foodborne Disease Surveillance"/>
            <person name="Tarr C.L."/>
            <person name="Trees E."/>
            <person name="Katz L.S."/>
            <person name="Carleton-Romer H.A."/>
            <person name="Stroika S."/>
            <person name="Kucerova Z."/>
            <person name="Roache K.F."/>
            <person name="Sabol A.L."/>
            <person name="Besser J."/>
            <person name="Gerner-Smidt P."/>
        </authorList>
    </citation>
    <scope>NUCLEOTIDE SEQUENCE</scope>
    <source>
        <strain evidence="2">PNUSAS101199</strain>
    </source>
</reference>
<proteinExistence type="predicted"/>
<accession>A0A619I4H7</accession>
<evidence type="ECO:0000256" key="1">
    <source>
        <dbReference type="SAM" id="SignalP"/>
    </source>
</evidence>
<name>A0A619I4H7_SALER</name>
<sequence>MKLHPALPVAATLLLSACTANVPIAHIPAPPSSSPVAGPAEVVHTSRYNLVSLTADETLRFPLRQPVSHTLSAPKKNRTLTRGDALHIWLSGTGYGLCLPVTDDMRHLYASPLPDIWRSAGPLRIHDALQALAGPEWAVVTDELTYTVCFRRTSQALI</sequence>
<dbReference type="AlphaFoldDB" id="A0A619I4H7"/>
<dbReference type="PROSITE" id="PS51257">
    <property type="entry name" value="PROKAR_LIPOPROTEIN"/>
    <property type="match status" value="1"/>
</dbReference>
<gene>
    <name evidence="2" type="ORF">F6X26_23200</name>
</gene>
<dbReference type="EMBL" id="AALAOU010000022">
    <property type="protein sequence ID" value="ECX6661825.1"/>
    <property type="molecule type" value="Genomic_DNA"/>
</dbReference>
<evidence type="ECO:0000313" key="2">
    <source>
        <dbReference type="EMBL" id="ECX6661825.1"/>
    </source>
</evidence>
<organism evidence="2">
    <name type="scientific">Salmonella enterica</name>
    <name type="common">Salmonella choleraesuis</name>
    <dbReference type="NCBI Taxonomy" id="28901"/>
    <lineage>
        <taxon>Bacteria</taxon>
        <taxon>Pseudomonadati</taxon>
        <taxon>Pseudomonadota</taxon>
        <taxon>Gammaproteobacteria</taxon>
        <taxon>Enterobacterales</taxon>
        <taxon>Enterobacteriaceae</taxon>
        <taxon>Salmonella</taxon>
    </lineage>
</organism>
<dbReference type="InterPro" id="IPR022260">
    <property type="entry name" value="Integr_conj_element_PilL"/>
</dbReference>
<comment type="caution">
    <text evidence="2">The sequence shown here is derived from an EMBL/GenBank/DDBJ whole genome shotgun (WGS) entry which is preliminary data.</text>
</comment>
<keyword evidence="1" id="KW-0732">Signal</keyword>
<protein>
    <submittedName>
        <fullName evidence="2">Response regulator</fullName>
    </submittedName>
</protein>
<feature type="chain" id="PRO_5026182297" evidence="1">
    <location>
        <begin position="21"/>
        <end position="158"/>
    </location>
</feature>